<dbReference type="PANTHER" id="PTHR34387:SF1">
    <property type="entry name" value="PERIPLASMIC IMMUNOGENIC PROTEIN"/>
    <property type="match status" value="1"/>
</dbReference>
<evidence type="ECO:0000256" key="1">
    <source>
        <dbReference type="SAM" id="SignalP"/>
    </source>
</evidence>
<proteinExistence type="predicted"/>
<dbReference type="Gene3D" id="3.30.110.170">
    <property type="entry name" value="Protein of unknown function (DUF541), domain 1"/>
    <property type="match status" value="1"/>
</dbReference>
<dbReference type="Pfam" id="PF04402">
    <property type="entry name" value="SIMPL"/>
    <property type="match status" value="1"/>
</dbReference>
<evidence type="ECO:0000313" key="3">
    <source>
        <dbReference type="Proteomes" id="UP000593765"/>
    </source>
</evidence>
<gene>
    <name evidence="2" type="ORF">IPV69_12030</name>
</gene>
<dbReference type="GO" id="GO:0006974">
    <property type="term" value="P:DNA damage response"/>
    <property type="evidence" value="ECO:0007669"/>
    <property type="project" value="TreeGrafter"/>
</dbReference>
<keyword evidence="1" id="KW-0732">Signal</keyword>
<dbReference type="Proteomes" id="UP000593765">
    <property type="component" value="Chromosome"/>
</dbReference>
<name>A0A7M2X4Q3_9BACT</name>
<sequence length="241" mass="25984">MRTPFAIALLLLTALPLSAQEQSTKPSISTTGESVVYVRPDEAVLSFGVETYDASLDKAKQQNDEKSASLIKAVIALGIEEKHVATDRVEVELRYADRGKPIAGIEGYYARRGYSVTLKDIRLLEKLIDTVLKSGANRLSGVDFRTTELRKHRDQARRMAIKAAKEKAELLAGELGATVGGPRTISESSYNLYAGSRLFNGNSFAQNSVQMMRGGDGNGGDSTPLGQIAVSASVAVTFDLK</sequence>
<dbReference type="KEGG" id="hbs:IPV69_12030"/>
<dbReference type="Gene3D" id="3.30.70.2970">
    <property type="entry name" value="Protein of unknown function (DUF541), domain 2"/>
    <property type="match status" value="1"/>
</dbReference>
<evidence type="ECO:0000313" key="2">
    <source>
        <dbReference type="EMBL" id="QOV92031.1"/>
    </source>
</evidence>
<dbReference type="EMBL" id="CP063458">
    <property type="protein sequence ID" value="QOV92031.1"/>
    <property type="molecule type" value="Genomic_DNA"/>
</dbReference>
<organism evidence="2 3">
    <name type="scientific">Humisphaera borealis</name>
    <dbReference type="NCBI Taxonomy" id="2807512"/>
    <lineage>
        <taxon>Bacteria</taxon>
        <taxon>Pseudomonadati</taxon>
        <taxon>Planctomycetota</taxon>
        <taxon>Phycisphaerae</taxon>
        <taxon>Tepidisphaerales</taxon>
        <taxon>Tepidisphaeraceae</taxon>
        <taxon>Humisphaera</taxon>
    </lineage>
</organism>
<dbReference type="InterPro" id="IPR052022">
    <property type="entry name" value="26kDa_periplasmic_antigen"/>
</dbReference>
<reference evidence="2 3" key="1">
    <citation type="submission" date="2020-10" db="EMBL/GenBank/DDBJ databases">
        <title>Wide distribution of Phycisphaera-like planctomycetes from WD2101 soil group in peatlands and genome analysis of the first cultivated representative.</title>
        <authorList>
            <person name="Dedysh S.N."/>
            <person name="Beletsky A.V."/>
            <person name="Ivanova A."/>
            <person name="Kulichevskaya I.S."/>
            <person name="Suzina N.E."/>
            <person name="Philippov D.A."/>
            <person name="Rakitin A.L."/>
            <person name="Mardanov A.V."/>
            <person name="Ravin N.V."/>
        </authorList>
    </citation>
    <scope>NUCLEOTIDE SEQUENCE [LARGE SCALE GENOMIC DNA]</scope>
    <source>
        <strain evidence="2 3">M1803</strain>
    </source>
</reference>
<feature type="signal peptide" evidence="1">
    <location>
        <begin position="1"/>
        <end position="19"/>
    </location>
</feature>
<dbReference type="AlphaFoldDB" id="A0A7M2X4Q3"/>
<accession>A0A7M2X4Q3</accession>
<dbReference type="InterPro" id="IPR007497">
    <property type="entry name" value="SIMPL/DUF541"/>
</dbReference>
<protein>
    <submittedName>
        <fullName evidence="2">SIMPL domain-containing protein</fullName>
    </submittedName>
</protein>
<feature type="chain" id="PRO_5034998739" evidence="1">
    <location>
        <begin position="20"/>
        <end position="241"/>
    </location>
</feature>
<dbReference type="PANTHER" id="PTHR34387">
    <property type="entry name" value="SLR1258 PROTEIN"/>
    <property type="match status" value="1"/>
</dbReference>
<keyword evidence="3" id="KW-1185">Reference proteome</keyword>
<dbReference type="RefSeq" id="WP_206295358.1">
    <property type="nucleotide sequence ID" value="NZ_CP063458.1"/>
</dbReference>